<dbReference type="InterPro" id="IPR035500">
    <property type="entry name" value="NHR-like_dom_sf"/>
</dbReference>
<reference evidence="6 7" key="1">
    <citation type="submission" date="2022-05" db="EMBL/GenBank/DDBJ databases">
        <title>Chromosome-level reference genomes for two strains of Caenorhabditis briggsae: an improved platform for comparative genomics.</title>
        <authorList>
            <person name="Stevens L."/>
            <person name="Andersen E.C."/>
        </authorList>
    </citation>
    <scope>NUCLEOTIDE SEQUENCE [LARGE SCALE GENOMIC DNA]</scope>
    <source>
        <strain evidence="6">QX1410_ONT</strain>
        <tissue evidence="6">Whole-organism</tissue>
    </source>
</reference>
<dbReference type="PROSITE" id="PS51843">
    <property type="entry name" value="NR_LBD"/>
    <property type="match status" value="1"/>
</dbReference>
<dbReference type="Proteomes" id="UP000827892">
    <property type="component" value="Chromosome II"/>
</dbReference>
<protein>
    <recommendedName>
        <fullName evidence="5">NR LBD domain-containing protein</fullName>
    </recommendedName>
</protein>
<evidence type="ECO:0000256" key="3">
    <source>
        <dbReference type="ARBA" id="ARBA00023163"/>
    </source>
</evidence>
<comment type="similarity">
    <text evidence="1">Belongs to the nuclear hormone receptor family.</text>
</comment>
<evidence type="ECO:0000256" key="4">
    <source>
        <dbReference type="ARBA" id="ARBA00023170"/>
    </source>
</evidence>
<dbReference type="PANTHER" id="PTHR46397">
    <property type="entry name" value="NUCLEAR HORMONE RECEPTOR FAMILY-RELATED"/>
    <property type="match status" value="1"/>
</dbReference>
<keyword evidence="3" id="KW-0804">Transcription</keyword>
<dbReference type="Gene3D" id="1.10.565.10">
    <property type="entry name" value="Retinoid X Receptor"/>
    <property type="match status" value="1"/>
</dbReference>
<name>A0AAE9DPX7_CAEBR</name>
<dbReference type="Pfam" id="PF00104">
    <property type="entry name" value="Hormone_recep"/>
    <property type="match status" value="1"/>
</dbReference>
<sequence length="241" mass="27081">MVMAPETRKNSSMSCEEFGTLVATNPQALLSFYVDHSKMSLGRLRQGLINLTQNPLDNLPSLKRETDEVAFDLVSLSPGTDYLQNPDLEMLFHHCSFVSIWMNLAYLAATDIGFMEMPEEVKASKNVLISFIGKLLNGLTPEFRRLQLDPVEFAALKAISVWKMSILGDNETARVLSGEQYLGVAKSLNEYHQTKNLQDFEKAGRLADITSLMAQISALYQEMITVYTTLNIDDCYRGDFC</sequence>
<evidence type="ECO:0000256" key="1">
    <source>
        <dbReference type="ARBA" id="ARBA00005993"/>
    </source>
</evidence>
<dbReference type="InterPro" id="IPR000536">
    <property type="entry name" value="Nucl_hrmn_rcpt_lig-bd"/>
</dbReference>
<dbReference type="AlphaFoldDB" id="A0AAE9DPX7"/>
<evidence type="ECO:0000256" key="2">
    <source>
        <dbReference type="ARBA" id="ARBA00023015"/>
    </source>
</evidence>
<evidence type="ECO:0000313" key="7">
    <source>
        <dbReference type="Proteomes" id="UP000827892"/>
    </source>
</evidence>
<accession>A0AAE9DPX7</accession>
<evidence type="ECO:0000313" key="6">
    <source>
        <dbReference type="EMBL" id="ULU08333.1"/>
    </source>
</evidence>
<dbReference type="PANTHER" id="PTHR46397:SF4">
    <property type="entry name" value="NR LBD DOMAIN-CONTAINING PROTEIN-RELATED"/>
    <property type="match status" value="1"/>
</dbReference>
<dbReference type="SMART" id="SM00430">
    <property type="entry name" value="HOLI"/>
    <property type="match status" value="1"/>
</dbReference>
<keyword evidence="2" id="KW-0805">Transcription regulation</keyword>
<organism evidence="6 7">
    <name type="scientific">Caenorhabditis briggsae</name>
    <dbReference type="NCBI Taxonomy" id="6238"/>
    <lineage>
        <taxon>Eukaryota</taxon>
        <taxon>Metazoa</taxon>
        <taxon>Ecdysozoa</taxon>
        <taxon>Nematoda</taxon>
        <taxon>Chromadorea</taxon>
        <taxon>Rhabditida</taxon>
        <taxon>Rhabditina</taxon>
        <taxon>Rhabditomorpha</taxon>
        <taxon>Rhabditoidea</taxon>
        <taxon>Rhabditidae</taxon>
        <taxon>Peloderinae</taxon>
        <taxon>Caenorhabditis</taxon>
    </lineage>
</organism>
<gene>
    <name evidence="6" type="ORF">L3Y34_019473</name>
</gene>
<keyword evidence="4" id="KW-0675">Receptor</keyword>
<evidence type="ECO:0000259" key="5">
    <source>
        <dbReference type="PROSITE" id="PS51843"/>
    </source>
</evidence>
<dbReference type="EMBL" id="CP090892">
    <property type="protein sequence ID" value="ULU08333.1"/>
    <property type="molecule type" value="Genomic_DNA"/>
</dbReference>
<proteinExistence type="inferred from homology"/>
<feature type="domain" description="NR LBD" evidence="5">
    <location>
        <begin position="25"/>
        <end position="241"/>
    </location>
</feature>
<dbReference type="SUPFAM" id="SSF48508">
    <property type="entry name" value="Nuclear receptor ligand-binding domain"/>
    <property type="match status" value="1"/>
</dbReference>